<keyword evidence="4 5" id="KW-0472">Membrane</keyword>
<evidence type="ECO:0000313" key="8">
    <source>
        <dbReference type="Proteomes" id="UP000683360"/>
    </source>
</evidence>
<dbReference type="GO" id="GO:0016020">
    <property type="term" value="C:membrane"/>
    <property type="evidence" value="ECO:0007669"/>
    <property type="project" value="UniProtKB-SubCell"/>
</dbReference>
<feature type="transmembrane region" description="Helical" evidence="5">
    <location>
        <begin position="79"/>
        <end position="100"/>
    </location>
</feature>
<evidence type="ECO:0000256" key="2">
    <source>
        <dbReference type="ARBA" id="ARBA00022692"/>
    </source>
</evidence>
<comment type="caution">
    <text evidence="7">The sequence shown here is derived from an EMBL/GenBank/DDBJ whole genome shotgun (WGS) entry which is preliminary data.</text>
</comment>
<dbReference type="Proteomes" id="UP000683360">
    <property type="component" value="Unassembled WGS sequence"/>
</dbReference>
<dbReference type="SUPFAM" id="SSF81321">
    <property type="entry name" value="Family A G protein-coupled receptor-like"/>
    <property type="match status" value="1"/>
</dbReference>
<evidence type="ECO:0000256" key="3">
    <source>
        <dbReference type="ARBA" id="ARBA00022989"/>
    </source>
</evidence>
<comment type="subcellular location">
    <subcellularLocation>
        <location evidence="1">Membrane</location>
    </subcellularLocation>
</comment>
<feature type="transmembrane region" description="Helical" evidence="5">
    <location>
        <begin position="173"/>
        <end position="191"/>
    </location>
</feature>
<accession>A0A8S3SN98</accession>
<gene>
    <name evidence="7" type="ORF">MEDL_32060</name>
</gene>
<dbReference type="InterPro" id="IPR017452">
    <property type="entry name" value="GPCR_Rhodpsn_7TM"/>
</dbReference>
<organism evidence="7 8">
    <name type="scientific">Mytilus edulis</name>
    <name type="common">Blue mussel</name>
    <dbReference type="NCBI Taxonomy" id="6550"/>
    <lineage>
        <taxon>Eukaryota</taxon>
        <taxon>Metazoa</taxon>
        <taxon>Spiralia</taxon>
        <taxon>Lophotrochozoa</taxon>
        <taxon>Mollusca</taxon>
        <taxon>Bivalvia</taxon>
        <taxon>Autobranchia</taxon>
        <taxon>Pteriomorphia</taxon>
        <taxon>Mytilida</taxon>
        <taxon>Mytiloidea</taxon>
        <taxon>Mytilidae</taxon>
        <taxon>Mytilinae</taxon>
        <taxon>Mytilus</taxon>
    </lineage>
</organism>
<evidence type="ECO:0000256" key="5">
    <source>
        <dbReference type="SAM" id="Phobius"/>
    </source>
</evidence>
<feature type="transmembrane region" description="Helical" evidence="5">
    <location>
        <begin position="6"/>
        <end position="27"/>
    </location>
</feature>
<dbReference type="AlphaFoldDB" id="A0A8S3SN98"/>
<evidence type="ECO:0000313" key="7">
    <source>
        <dbReference type="EMBL" id="CAG2218378.1"/>
    </source>
</evidence>
<sequence length="313" mass="35345">MNISNFVVVTICSLLFVVHICVIGLLVKTKNWSASRFLSLALYLSISDAVMMVETIWQAVVRGILTESTRDSYHTQCIILYNLTSGTVTFSLLQTLFICFERLNATFTVSSLILRRLTSNVAVGVGFLIVHLYVLIRYLLDVFAQKDFVPSKGCDIAYTFQKEFLHFNEIPKVLLVFLIAGCYVTIIIRIVKRKSKVFTIDGFTELQEKKRKKAAKKMRSNVITLSCIIVVSVCSIIPRTVYGLYVQNFAVSNEETPTIAFIVNCLLLLNPVCDPFIYILRLNKLRESVRDFANQKVTLNLSVSNVNPVNDVA</sequence>
<reference evidence="7" key="1">
    <citation type="submission" date="2021-03" db="EMBL/GenBank/DDBJ databases">
        <authorList>
            <person name="Bekaert M."/>
        </authorList>
    </citation>
    <scope>NUCLEOTIDE SEQUENCE</scope>
</reference>
<keyword evidence="8" id="KW-1185">Reference proteome</keyword>
<keyword evidence="3 5" id="KW-1133">Transmembrane helix</keyword>
<dbReference type="OrthoDB" id="10355244at2759"/>
<feature type="transmembrane region" description="Helical" evidence="5">
    <location>
        <begin position="121"/>
        <end position="140"/>
    </location>
</feature>
<feature type="domain" description="G-protein coupled receptors family 1 profile" evidence="6">
    <location>
        <begin position="18"/>
        <end position="278"/>
    </location>
</feature>
<evidence type="ECO:0000259" key="6">
    <source>
        <dbReference type="PROSITE" id="PS50262"/>
    </source>
</evidence>
<dbReference type="Gene3D" id="1.20.1070.10">
    <property type="entry name" value="Rhodopsin 7-helix transmembrane proteins"/>
    <property type="match status" value="1"/>
</dbReference>
<dbReference type="PROSITE" id="PS50262">
    <property type="entry name" value="G_PROTEIN_RECEP_F1_2"/>
    <property type="match status" value="1"/>
</dbReference>
<feature type="transmembrane region" description="Helical" evidence="5">
    <location>
        <begin position="220"/>
        <end position="238"/>
    </location>
</feature>
<dbReference type="EMBL" id="CAJPWZ010001599">
    <property type="protein sequence ID" value="CAG2218378.1"/>
    <property type="molecule type" value="Genomic_DNA"/>
</dbReference>
<evidence type="ECO:0000256" key="4">
    <source>
        <dbReference type="ARBA" id="ARBA00023136"/>
    </source>
</evidence>
<protein>
    <recommendedName>
        <fullName evidence="6">G-protein coupled receptors family 1 profile domain-containing protein</fullName>
    </recommendedName>
</protein>
<proteinExistence type="predicted"/>
<feature type="transmembrane region" description="Helical" evidence="5">
    <location>
        <begin position="258"/>
        <end position="280"/>
    </location>
</feature>
<name>A0A8S3SN98_MYTED</name>
<keyword evidence="2 5" id="KW-0812">Transmembrane</keyword>
<evidence type="ECO:0000256" key="1">
    <source>
        <dbReference type="ARBA" id="ARBA00004370"/>
    </source>
</evidence>